<organism evidence="2 3">
    <name type="scientific">Candidatus Azoamicus ciliaticola</name>
    <dbReference type="NCBI Taxonomy" id="2652803"/>
    <lineage>
        <taxon>Bacteria</taxon>
        <taxon>Pseudomonadati</taxon>
        <taxon>Pseudomonadota</taxon>
        <taxon>Gammaproteobacteria</taxon>
        <taxon>Candidatus Azoamicaceae</taxon>
        <taxon>Candidatus Azoamicus</taxon>
    </lineage>
</organism>
<feature type="domain" description="G" evidence="1">
    <location>
        <begin position="175"/>
        <end position="290"/>
    </location>
</feature>
<proteinExistence type="predicted"/>
<evidence type="ECO:0000259" key="1">
    <source>
        <dbReference type="Pfam" id="PF01926"/>
    </source>
</evidence>
<reference evidence="2 3" key="1">
    <citation type="submission" date="2020-04" db="EMBL/GenBank/DDBJ databases">
        <authorList>
            <person name="Graf S J."/>
        </authorList>
    </citation>
    <scope>NUCLEOTIDE SEQUENCE [LARGE SCALE GENOMIC DNA]</scope>
    <source>
        <strain evidence="2">1</strain>
    </source>
</reference>
<keyword evidence="3" id="KW-1185">Reference proteome</keyword>
<dbReference type="Pfam" id="PF01926">
    <property type="entry name" value="MMR_HSR1"/>
    <property type="match status" value="2"/>
</dbReference>
<sequence>MEKIIIVGKKNVGKSSLFNLITKKKESTIIDYPGYTRDCISCITKIKSKIFELTDTAGIGYEKTDLDYKTIKNTWDKIKLSDTIILMIDASDEYLSENTNILNTIKKLKKNIIYIINKIELKNIYELENIKKILKINKTIDISIKKQIGIENLLESLTKNTQTIEDINIKYSLNISIVGKPNAGKSSLINKLTKSNNLITDSTPGTTRDIIQSIFKLNGNTYKIIDTPGIKKKTNIKSKIDKILIKNAFNAIKISDIIILVIENEITNQDIEIIKYIKKQEKNLIVSINKSDVKNKSDLKKINNKIKNYIKKQNEYVFISAKYNFGLENLIKLILKIKNFQKIQINENKLIDVTKKLKNYKIKCINIEKYMPLTFKIKKNKTFFISHAEKKYITSFIINELKIKNISTKIIFE</sequence>
<dbReference type="EMBL" id="LR794158">
    <property type="protein sequence ID" value="CAB3976305.1"/>
    <property type="molecule type" value="Genomic_DNA"/>
</dbReference>
<dbReference type="PANTHER" id="PTHR43834">
    <property type="entry name" value="GTPASE DER"/>
    <property type="match status" value="1"/>
</dbReference>
<evidence type="ECO:0000313" key="3">
    <source>
        <dbReference type="Proteomes" id="UP000509549"/>
    </source>
</evidence>
<dbReference type="NCBIfam" id="TIGR00231">
    <property type="entry name" value="small_GTP"/>
    <property type="match status" value="2"/>
</dbReference>
<dbReference type="KEGG" id="acil:ESZ_00085"/>
<accession>A0A6J5JWH2</accession>
<dbReference type="RefSeq" id="WP_176604838.1">
    <property type="nucleotide sequence ID" value="NZ_LR794158.1"/>
</dbReference>
<feature type="domain" description="G" evidence="1">
    <location>
        <begin position="3"/>
        <end position="118"/>
    </location>
</feature>
<dbReference type="InterPro" id="IPR006073">
    <property type="entry name" value="GTP-bd"/>
</dbReference>
<dbReference type="InterPro" id="IPR027417">
    <property type="entry name" value="P-loop_NTPase"/>
</dbReference>
<gene>
    <name evidence="2" type="primary">der</name>
    <name evidence="2" type="ORF">ESZ_00085</name>
</gene>
<name>A0A6J5JWH2_9GAMM</name>
<evidence type="ECO:0000313" key="2">
    <source>
        <dbReference type="EMBL" id="CAB3976305.1"/>
    </source>
</evidence>
<dbReference type="GO" id="GO:0005525">
    <property type="term" value="F:GTP binding"/>
    <property type="evidence" value="ECO:0007669"/>
    <property type="project" value="InterPro"/>
</dbReference>
<dbReference type="Gene3D" id="3.40.50.300">
    <property type="entry name" value="P-loop containing nucleotide triphosphate hydrolases"/>
    <property type="match status" value="2"/>
</dbReference>
<dbReference type="SUPFAM" id="SSF52540">
    <property type="entry name" value="P-loop containing nucleoside triphosphate hydrolases"/>
    <property type="match status" value="2"/>
</dbReference>
<protein>
    <submittedName>
        <fullName evidence="2">GTPase Der</fullName>
    </submittedName>
</protein>
<dbReference type="Proteomes" id="UP000509549">
    <property type="component" value="Chromosome"/>
</dbReference>
<dbReference type="AlphaFoldDB" id="A0A6J5JWH2"/>
<dbReference type="PANTHER" id="PTHR43834:SF6">
    <property type="entry name" value="GTPASE DER"/>
    <property type="match status" value="1"/>
</dbReference>
<dbReference type="InterPro" id="IPR005225">
    <property type="entry name" value="Small_GTP-bd"/>
</dbReference>